<dbReference type="EMBL" id="JAAARO010000006">
    <property type="protein sequence ID" value="KAF5746587.1"/>
    <property type="molecule type" value="Genomic_DNA"/>
</dbReference>
<dbReference type="GO" id="GO:0005829">
    <property type="term" value="C:cytosol"/>
    <property type="evidence" value="ECO:0007669"/>
    <property type="project" value="TreeGrafter"/>
</dbReference>
<dbReference type="CDD" id="cd09917">
    <property type="entry name" value="F-box_SF"/>
    <property type="match status" value="1"/>
</dbReference>
<proteinExistence type="predicted"/>
<protein>
    <recommendedName>
        <fullName evidence="1">F-box domain-containing protein</fullName>
    </recommendedName>
</protein>
<dbReference type="Pfam" id="PF00646">
    <property type="entry name" value="F-box"/>
    <property type="match status" value="1"/>
</dbReference>
<dbReference type="GO" id="GO:0043161">
    <property type="term" value="P:proteasome-mediated ubiquitin-dependent protein catabolic process"/>
    <property type="evidence" value="ECO:0007669"/>
    <property type="project" value="TreeGrafter"/>
</dbReference>
<dbReference type="AlphaFoldDB" id="A0A7J7DJT3"/>
<reference evidence="2 3" key="1">
    <citation type="journal article" date="2020" name="Nat. Commun.">
        <title>Genome of Tripterygium wilfordii and identification of cytochrome P450 involved in triptolide biosynthesis.</title>
        <authorList>
            <person name="Tu L."/>
            <person name="Su P."/>
            <person name="Zhang Z."/>
            <person name="Gao L."/>
            <person name="Wang J."/>
            <person name="Hu T."/>
            <person name="Zhou J."/>
            <person name="Zhang Y."/>
            <person name="Zhao Y."/>
            <person name="Liu Y."/>
            <person name="Song Y."/>
            <person name="Tong Y."/>
            <person name="Lu Y."/>
            <person name="Yang J."/>
            <person name="Xu C."/>
            <person name="Jia M."/>
            <person name="Peters R.J."/>
            <person name="Huang L."/>
            <person name="Gao W."/>
        </authorList>
    </citation>
    <scope>NUCLEOTIDE SEQUENCE [LARGE SCALE GENOMIC DNA]</scope>
    <source>
        <strain evidence="3">cv. XIE 37</strain>
        <tissue evidence="2">Leaf</tissue>
    </source>
</reference>
<dbReference type="PANTHER" id="PTHR24414">
    <property type="entry name" value="F-BOX/KELCH-REPEAT PROTEIN SKIP4"/>
    <property type="match status" value="1"/>
</dbReference>
<dbReference type="Proteomes" id="UP000593562">
    <property type="component" value="Unassembled WGS sequence"/>
</dbReference>
<dbReference type="FunCoup" id="A0A7J7DJT3">
    <property type="interactions" value="975"/>
</dbReference>
<dbReference type="SUPFAM" id="SSF81383">
    <property type="entry name" value="F-box domain"/>
    <property type="match status" value="1"/>
</dbReference>
<dbReference type="InterPro" id="IPR015915">
    <property type="entry name" value="Kelch-typ_b-propeller"/>
</dbReference>
<keyword evidence="3" id="KW-1185">Reference proteome</keyword>
<evidence type="ECO:0000313" key="2">
    <source>
        <dbReference type="EMBL" id="KAF5746587.1"/>
    </source>
</evidence>
<sequence length="391" mass="44355">MSEEEKRVEEEMQEAPIFGDLLDSIISHVPLIDLLPASQVSHSWKRAVSLSLRRPNNKLKPWLILHAQSTREPLSVNSAYAYDPRSKLWVHIEHQPSIKSNSFSALRSSHSTLLYMLSPSNFSFSLDPLHLSWHQADPPTVWRVDPIVAVVGYYAIVAGGAYEFEDDRLAVEMYDTRSRTWETCESMPETFMYSASSIWVSVAVDSSRMYVLEKIKGIMYWFDPCTKIWHGPCNLRQNDGESVYCCCIGFASGRLILVGIIEEENENSKRLKLWEVYGDSWEKQREITEMPKEMVEKMIADDDFSSASNSSVGVTIMGDLVFVYNNSKPEELFFFEINGTPDAVTVNWVSVENAAVDKIGLIERVVVSCSDVGIPDLRRAASMSVKVDRLQ</sequence>
<evidence type="ECO:0000313" key="3">
    <source>
        <dbReference type="Proteomes" id="UP000593562"/>
    </source>
</evidence>
<dbReference type="Gene3D" id="2.120.10.80">
    <property type="entry name" value="Kelch-type beta propeller"/>
    <property type="match status" value="1"/>
</dbReference>
<gene>
    <name evidence="2" type="ORF">HS088_TW06G00758</name>
</gene>
<dbReference type="SUPFAM" id="SSF117281">
    <property type="entry name" value="Kelch motif"/>
    <property type="match status" value="1"/>
</dbReference>
<dbReference type="InterPro" id="IPR036047">
    <property type="entry name" value="F-box-like_dom_sf"/>
</dbReference>
<name>A0A7J7DJT3_TRIWF</name>
<dbReference type="InParanoid" id="A0A7J7DJT3"/>
<comment type="caution">
    <text evidence="2">The sequence shown here is derived from an EMBL/GenBank/DDBJ whole genome shotgun (WGS) entry which is preliminary data.</text>
</comment>
<accession>A0A7J7DJT3</accession>
<feature type="domain" description="F-box" evidence="1">
    <location>
        <begin position="20"/>
        <end position="49"/>
    </location>
</feature>
<organism evidence="2 3">
    <name type="scientific">Tripterygium wilfordii</name>
    <name type="common">Thunder God vine</name>
    <dbReference type="NCBI Taxonomy" id="458696"/>
    <lineage>
        <taxon>Eukaryota</taxon>
        <taxon>Viridiplantae</taxon>
        <taxon>Streptophyta</taxon>
        <taxon>Embryophyta</taxon>
        <taxon>Tracheophyta</taxon>
        <taxon>Spermatophyta</taxon>
        <taxon>Magnoliopsida</taxon>
        <taxon>eudicotyledons</taxon>
        <taxon>Gunneridae</taxon>
        <taxon>Pentapetalae</taxon>
        <taxon>rosids</taxon>
        <taxon>fabids</taxon>
        <taxon>Celastrales</taxon>
        <taxon>Celastraceae</taxon>
        <taxon>Tripterygium</taxon>
    </lineage>
</organism>
<dbReference type="InterPro" id="IPR050354">
    <property type="entry name" value="F-box/kelch-repeat_ARATH"/>
</dbReference>
<dbReference type="GO" id="GO:0005634">
    <property type="term" value="C:nucleus"/>
    <property type="evidence" value="ECO:0007669"/>
    <property type="project" value="TreeGrafter"/>
</dbReference>
<dbReference type="InterPro" id="IPR001810">
    <property type="entry name" value="F-box_dom"/>
</dbReference>
<evidence type="ECO:0000259" key="1">
    <source>
        <dbReference type="Pfam" id="PF00646"/>
    </source>
</evidence>
<dbReference type="PANTHER" id="PTHR24414:SF44">
    <property type="entry name" value="F-BOX DOMAIN-CONTAINING PROTEIN"/>
    <property type="match status" value="1"/>
</dbReference>